<dbReference type="EMBL" id="CP111016">
    <property type="protein sequence ID" value="WAR04746.1"/>
    <property type="molecule type" value="Genomic_DNA"/>
</dbReference>
<evidence type="ECO:0000313" key="2">
    <source>
        <dbReference type="Proteomes" id="UP001164746"/>
    </source>
</evidence>
<proteinExistence type="predicted"/>
<protein>
    <submittedName>
        <fullName evidence="1">Uncharacterized protein</fullName>
    </submittedName>
</protein>
<organism evidence="1 2">
    <name type="scientific">Mya arenaria</name>
    <name type="common">Soft-shell clam</name>
    <dbReference type="NCBI Taxonomy" id="6604"/>
    <lineage>
        <taxon>Eukaryota</taxon>
        <taxon>Metazoa</taxon>
        <taxon>Spiralia</taxon>
        <taxon>Lophotrochozoa</taxon>
        <taxon>Mollusca</taxon>
        <taxon>Bivalvia</taxon>
        <taxon>Autobranchia</taxon>
        <taxon>Heteroconchia</taxon>
        <taxon>Euheterodonta</taxon>
        <taxon>Imparidentia</taxon>
        <taxon>Neoheterodontei</taxon>
        <taxon>Myida</taxon>
        <taxon>Myoidea</taxon>
        <taxon>Myidae</taxon>
        <taxon>Mya</taxon>
    </lineage>
</organism>
<reference evidence="1" key="1">
    <citation type="submission" date="2022-11" db="EMBL/GenBank/DDBJ databases">
        <title>Centuries of genome instability and evolution in soft-shell clam transmissible cancer (bioRxiv).</title>
        <authorList>
            <person name="Hart S.F.M."/>
            <person name="Yonemitsu M.A."/>
            <person name="Giersch R.M."/>
            <person name="Beal B.F."/>
            <person name="Arriagada G."/>
            <person name="Davis B.W."/>
            <person name="Ostrander E.A."/>
            <person name="Goff S.P."/>
            <person name="Metzger M.J."/>
        </authorList>
    </citation>
    <scope>NUCLEOTIDE SEQUENCE</scope>
    <source>
        <strain evidence="1">MELC-2E11</strain>
        <tissue evidence="1">Siphon/mantle</tissue>
    </source>
</reference>
<sequence length="266" mass="29857">MSTGECAGGDIKICIDHAWQEYLEFEERPTKIRQRANPRDVRSVQPKMWACSTEPEKCPVAIYKEYAPTYPASHANVAEAPNDVPVKVYEAMYVPSEGSDGAWQSIINNRSIVVERIEENSYVSDKQKHHFNQTPTVILYVLNGWHAGVSLHPPAVVQLMVFAVGIRPSTFDQRNIANMEAYEAAHLNHGSIAGLRKRSNTTIRVGDVGSESSWSLFGTRPIVYNDKPGVAERHLIPPSRYYVPLRRAWTASDEDHPPLKSLTDSE</sequence>
<evidence type="ECO:0000313" key="1">
    <source>
        <dbReference type="EMBL" id="WAR04746.1"/>
    </source>
</evidence>
<name>A0ABY7E734_MYAAR</name>
<accession>A0ABY7E734</accession>
<dbReference type="Proteomes" id="UP001164746">
    <property type="component" value="Chromosome 5"/>
</dbReference>
<keyword evidence="2" id="KW-1185">Reference proteome</keyword>
<gene>
    <name evidence="1" type="ORF">MAR_020115</name>
</gene>